<dbReference type="KEGG" id="ssyi:EKG83_06720"/>
<dbReference type="AlphaFoldDB" id="A0A5Q0GT14"/>
<sequence>MTVKGSDLRDLLASSLPDPTLVLVEGRVEVVQVDDLDTDAYRGALLLVSRQELLGRGVREDSTDHELEQQAAAVSTAVNELGG</sequence>
<name>A0A5Q0GT14_SACSY</name>
<feature type="compositionally biased region" description="Polar residues" evidence="1">
    <location>
        <begin position="72"/>
        <end position="83"/>
    </location>
</feature>
<evidence type="ECO:0000313" key="3">
    <source>
        <dbReference type="Proteomes" id="UP000325787"/>
    </source>
</evidence>
<gene>
    <name evidence="2" type="ORF">EKG83_06720</name>
</gene>
<feature type="region of interest" description="Disordered" evidence="1">
    <location>
        <begin position="60"/>
        <end position="83"/>
    </location>
</feature>
<dbReference type="EMBL" id="CP034550">
    <property type="protein sequence ID" value="QFZ17197.1"/>
    <property type="molecule type" value="Genomic_DNA"/>
</dbReference>
<dbReference type="RefSeq" id="WP_033427648.1">
    <property type="nucleotide sequence ID" value="NZ_CP034550.1"/>
</dbReference>
<evidence type="ECO:0000256" key="1">
    <source>
        <dbReference type="SAM" id="MobiDB-lite"/>
    </source>
</evidence>
<dbReference type="OrthoDB" id="3430612at2"/>
<evidence type="ECO:0000313" key="2">
    <source>
        <dbReference type="EMBL" id="QFZ17197.1"/>
    </source>
</evidence>
<dbReference type="Proteomes" id="UP000325787">
    <property type="component" value="Chromosome"/>
</dbReference>
<evidence type="ECO:0008006" key="4">
    <source>
        <dbReference type="Google" id="ProtNLM"/>
    </source>
</evidence>
<reference evidence="3" key="1">
    <citation type="journal article" date="2021" name="Curr. Microbiol.">
        <title>Complete genome of nocamycin-producing strain Saccharothrix syringae NRRL B-16468 reveals the biosynthetic potential for secondary metabolites.</title>
        <authorList>
            <person name="Mo X."/>
            <person name="Yang S."/>
        </authorList>
    </citation>
    <scope>NUCLEOTIDE SEQUENCE [LARGE SCALE GENOMIC DNA]</scope>
    <source>
        <strain evidence="3">ATCC 51364 / DSM 43886 / JCM 6844 / KCTC 9398 / NBRC 14523 / NRRL B-16468 / INA 2240</strain>
    </source>
</reference>
<accession>A0A5Q0GT14</accession>
<protein>
    <recommendedName>
        <fullName evidence="4">Pyridine nucleotide-disulfide oxidoreductase</fullName>
    </recommendedName>
</protein>
<keyword evidence="3" id="KW-1185">Reference proteome</keyword>
<organism evidence="2 3">
    <name type="scientific">Saccharothrix syringae</name>
    <name type="common">Nocardiopsis syringae</name>
    <dbReference type="NCBI Taxonomy" id="103733"/>
    <lineage>
        <taxon>Bacteria</taxon>
        <taxon>Bacillati</taxon>
        <taxon>Actinomycetota</taxon>
        <taxon>Actinomycetes</taxon>
        <taxon>Pseudonocardiales</taxon>
        <taxon>Pseudonocardiaceae</taxon>
        <taxon>Saccharothrix</taxon>
    </lineage>
</organism>
<proteinExistence type="predicted"/>